<protein>
    <submittedName>
        <fullName evidence="2">Uncharacterized protein</fullName>
    </submittedName>
</protein>
<accession>A0A1H8KKH5</accession>
<evidence type="ECO:0000313" key="5">
    <source>
        <dbReference type="Proteomes" id="UP000198939"/>
    </source>
</evidence>
<keyword evidence="1" id="KW-1133">Transmembrane helix</keyword>
<organism evidence="2 4">
    <name type="scientific">Rhizobium tibeticum</name>
    <dbReference type="NCBI Taxonomy" id="501024"/>
    <lineage>
        <taxon>Bacteria</taxon>
        <taxon>Pseudomonadati</taxon>
        <taxon>Pseudomonadota</taxon>
        <taxon>Alphaproteobacteria</taxon>
        <taxon>Hyphomicrobiales</taxon>
        <taxon>Rhizobiaceae</taxon>
        <taxon>Rhizobium/Agrobacterium group</taxon>
        <taxon>Rhizobium</taxon>
    </lineage>
</organism>
<keyword evidence="5" id="KW-1185">Reference proteome</keyword>
<dbReference type="Proteomes" id="UP000198939">
    <property type="component" value="Unassembled WGS sequence"/>
</dbReference>
<name>A0A1H8KKH5_9HYPH</name>
<evidence type="ECO:0000313" key="3">
    <source>
        <dbReference type="EMBL" id="SEN92908.1"/>
    </source>
</evidence>
<dbReference type="OrthoDB" id="8451465at2"/>
<reference evidence="4" key="3">
    <citation type="submission" date="2016-10" db="EMBL/GenBank/DDBJ databases">
        <authorList>
            <person name="Wibberg D."/>
        </authorList>
    </citation>
    <scope>NUCLEOTIDE SEQUENCE [LARGE SCALE GENOMIC DNA]</scope>
</reference>
<reference evidence="2" key="1">
    <citation type="submission" date="2016-10" db="EMBL/GenBank/DDBJ databases">
        <authorList>
            <person name="de Groot N.N."/>
        </authorList>
    </citation>
    <scope>NUCLEOTIDE SEQUENCE [LARGE SCALE GENOMIC DNA]</scope>
    <source>
        <strain evidence="2">CCBAU85039</strain>
    </source>
</reference>
<sequence>MTDPKSESRSQAIAAAVILVAAGLVLYFMPTIVLKLGSYSPYLAAAVGACLVFAFFVVFWLRARYQRGRGK</sequence>
<gene>
    <name evidence="2" type="ORF">RTCCBAU85039_2513</name>
    <name evidence="3" type="ORF">SAMN05216228_100960</name>
</gene>
<dbReference type="EMBL" id="FOCV01000009">
    <property type="protein sequence ID" value="SEN92908.1"/>
    <property type="molecule type" value="Genomic_DNA"/>
</dbReference>
<evidence type="ECO:0000313" key="2">
    <source>
        <dbReference type="EMBL" id="SEH81723.1"/>
    </source>
</evidence>
<dbReference type="AlphaFoldDB" id="A0A1H8KKH5"/>
<feature type="transmembrane region" description="Helical" evidence="1">
    <location>
        <begin position="12"/>
        <end position="33"/>
    </location>
</feature>
<dbReference type="Proteomes" id="UP000183063">
    <property type="component" value="Unassembled WGS sequence"/>
</dbReference>
<reference evidence="3 5" key="2">
    <citation type="submission" date="2016-10" db="EMBL/GenBank/DDBJ databases">
        <authorList>
            <person name="Varghese N."/>
            <person name="Submissions S."/>
        </authorList>
    </citation>
    <scope>NUCLEOTIDE SEQUENCE [LARGE SCALE GENOMIC DNA]</scope>
    <source>
        <strain evidence="3 5">CGMCC 1.7071</strain>
    </source>
</reference>
<feature type="transmembrane region" description="Helical" evidence="1">
    <location>
        <begin position="39"/>
        <end position="61"/>
    </location>
</feature>
<evidence type="ECO:0000313" key="4">
    <source>
        <dbReference type="Proteomes" id="UP000183063"/>
    </source>
</evidence>
<keyword evidence="1" id="KW-0812">Transmembrane</keyword>
<keyword evidence="1" id="KW-0472">Membrane</keyword>
<proteinExistence type="predicted"/>
<dbReference type="RefSeq" id="WP_072375369.1">
    <property type="nucleotide sequence ID" value="NZ_FNXB01000011.1"/>
</dbReference>
<dbReference type="STRING" id="501024.RTCCBAU85039_2513"/>
<evidence type="ECO:0000256" key="1">
    <source>
        <dbReference type="SAM" id="Phobius"/>
    </source>
</evidence>
<dbReference type="EMBL" id="FNXB01000011">
    <property type="protein sequence ID" value="SEH81723.1"/>
    <property type="molecule type" value="Genomic_DNA"/>
</dbReference>